<reference evidence="4" key="4">
    <citation type="submission" date="2025-08" db="UniProtKB">
        <authorList>
            <consortium name="Ensembl"/>
        </authorList>
    </citation>
    <scope>IDENTIFICATION</scope>
</reference>
<dbReference type="EMBL" id="AL157402">
    <property type="status" value="NOT_ANNOTATED_CDS"/>
    <property type="molecule type" value="Genomic_DNA"/>
</dbReference>
<dbReference type="AlphaFoldDB" id="A0A2R8Y5B1"/>
<feature type="region of interest" description="Disordered" evidence="1">
    <location>
        <begin position="27"/>
        <end position="58"/>
    </location>
</feature>
<dbReference type="Pfam" id="PF12453">
    <property type="entry name" value="PTP_N"/>
    <property type="match status" value="1"/>
</dbReference>
<keyword evidence="6" id="KW-1267">Proteomics identification</keyword>
<evidence type="ECO:0000256" key="1">
    <source>
        <dbReference type="SAM" id="MobiDB-lite"/>
    </source>
</evidence>
<dbReference type="Proteomes" id="UP000005640">
    <property type="component" value="Chromosome 1"/>
</dbReference>
<reference evidence="4 5" key="2">
    <citation type="journal article" date="2004" name="Nature">
        <title>Finishing the euchromatic sequence of the human genome.</title>
        <authorList>
            <consortium name="International Human Genome Sequencing Consortium"/>
        </authorList>
    </citation>
    <scope>NUCLEOTIDE SEQUENCE [LARGE SCALE GENOMIC DNA]</scope>
</reference>
<organism evidence="4 5">
    <name type="scientific">Homo sapiens</name>
    <name type="common">Human</name>
    <dbReference type="NCBI Taxonomy" id="9606"/>
    <lineage>
        <taxon>Eukaryota</taxon>
        <taxon>Metazoa</taxon>
        <taxon>Chordata</taxon>
        <taxon>Craniata</taxon>
        <taxon>Vertebrata</taxon>
        <taxon>Euteleostomi</taxon>
        <taxon>Mammalia</taxon>
        <taxon>Eutheria</taxon>
        <taxon>Euarchontoglires</taxon>
        <taxon>Primates</taxon>
        <taxon>Haplorrhini</taxon>
        <taxon>Catarrhini</taxon>
        <taxon>Hominidae</taxon>
        <taxon>Homo</taxon>
    </lineage>
</organism>
<reference evidence="4 5" key="3">
    <citation type="journal article" date="2006" name="Nature">
        <title>The DNA sequence and biological annotation of human chromosome 1.</title>
        <authorList>
            <person name="Gregory S.G."/>
            <person name="Barlow K.F."/>
            <person name="McLay K.E."/>
            <person name="Kaul R."/>
            <person name="Swarbreck D."/>
            <person name="Dunham A."/>
            <person name="Scott C.E."/>
            <person name="Howe K.L."/>
            <person name="Woodfine K."/>
            <person name="Spencer C.C."/>
            <person name="Jones M.C."/>
            <person name="Gillson C."/>
            <person name="Searle S."/>
            <person name="Zhou Y."/>
            <person name="Kokocinski F."/>
            <person name="McDonald L."/>
            <person name="Evans R."/>
            <person name="Phillips K."/>
            <person name="Atkinson A."/>
            <person name="Cooper R."/>
            <person name="Jones C."/>
            <person name="Hall R.E."/>
            <person name="Andrews T.D."/>
            <person name="Lloyd C."/>
            <person name="Ainscough R."/>
            <person name="Almeida J.P."/>
            <person name="Ambrose K.D."/>
            <person name="Anderson F."/>
            <person name="Andrew R.W."/>
            <person name="Ashwell R.I."/>
            <person name="Aubin K."/>
            <person name="Babbage A.K."/>
            <person name="Bagguley C.L."/>
            <person name="Bailey J."/>
            <person name="Beasley H."/>
            <person name="Bethel G."/>
            <person name="Bird C.P."/>
            <person name="Bray-Allen S."/>
            <person name="Brown J.Y."/>
            <person name="Brown A.J."/>
            <person name="Buckley D."/>
            <person name="Burton J."/>
            <person name="Bye J."/>
            <person name="Carder C."/>
            <person name="Chapman J.C."/>
            <person name="Clark S.Y."/>
            <person name="Clarke G."/>
            <person name="Clee C."/>
            <person name="Cobley V."/>
            <person name="Collier R.E."/>
            <person name="Corby N."/>
            <person name="Coville G.J."/>
            <person name="Davies J."/>
            <person name="Deadman R."/>
            <person name="Dunn M."/>
            <person name="Earthrowl M."/>
            <person name="Ellington A.G."/>
            <person name="Errington H."/>
            <person name="Frankish A."/>
            <person name="Frankland J."/>
            <person name="French L."/>
            <person name="Garner P."/>
            <person name="Garnett J."/>
            <person name="Gay L."/>
            <person name="Ghori M.R."/>
            <person name="Gibson R."/>
            <person name="Gilby L.M."/>
            <person name="Gillett W."/>
            <person name="Glithero R.J."/>
            <person name="Grafham D.V."/>
            <person name="Griffiths C."/>
            <person name="Griffiths-Jones S."/>
            <person name="Grocock R."/>
            <person name="Hammond S."/>
            <person name="Harrison E.S."/>
            <person name="Hart E."/>
            <person name="Haugen E."/>
            <person name="Heath P.D."/>
            <person name="Holmes S."/>
            <person name="Holt K."/>
            <person name="Howden P.J."/>
            <person name="Hunt A.R."/>
            <person name="Hunt S.E."/>
            <person name="Hunter G."/>
            <person name="Isherwood J."/>
            <person name="James R."/>
            <person name="Johnson C."/>
            <person name="Johnson D."/>
            <person name="Joy A."/>
            <person name="Kay M."/>
            <person name="Kershaw J.K."/>
            <person name="Kibukawa M."/>
            <person name="Kimberley A.M."/>
            <person name="King A."/>
            <person name="Knights A.J."/>
            <person name="Lad H."/>
            <person name="Laird G."/>
            <person name="Lawlor S."/>
            <person name="Leongamornlert D.A."/>
            <person name="Lloyd D.M."/>
            <person name="Loveland J."/>
            <person name="Lovell J."/>
            <person name="Lush M.J."/>
            <person name="Lyne R."/>
            <person name="Martin S."/>
            <person name="Mashreghi-Mohammadi M."/>
            <person name="Matthews L."/>
            <person name="Matthews N.S."/>
            <person name="McLaren S."/>
            <person name="Milne S."/>
            <person name="Mistry S."/>
            <person name="Moore M.J."/>
            <person name="Nickerson T."/>
            <person name="O'Dell C.N."/>
            <person name="Oliver K."/>
            <person name="Palmeiri A."/>
            <person name="Palmer S.A."/>
            <person name="Parker A."/>
            <person name="Patel D."/>
            <person name="Pearce A.V."/>
            <person name="Peck A.I."/>
            <person name="Pelan S."/>
            <person name="Phelps K."/>
            <person name="Phillimore B.J."/>
            <person name="Plumb R."/>
            <person name="Rajan J."/>
            <person name="Raymond C."/>
            <person name="Rouse G."/>
            <person name="Saenphimmachak C."/>
            <person name="Sehra H.K."/>
            <person name="Sheridan E."/>
            <person name="Shownkeen R."/>
            <person name="Sims S."/>
            <person name="Skuce C.D."/>
            <person name="Smith M."/>
            <person name="Steward C."/>
            <person name="Subramanian S."/>
            <person name="Sycamore N."/>
            <person name="Tracey A."/>
            <person name="Tromans A."/>
            <person name="Van Helmond Z."/>
            <person name="Wall M."/>
            <person name="Wallis J.M."/>
            <person name="White S."/>
            <person name="Whitehead S.L."/>
            <person name="Wilkinson J.E."/>
            <person name="Willey D.L."/>
            <person name="Williams H."/>
            <person name="Wilming L."/>
            <person name="Wray P.W."/>
            <person name="Wu Z."/>
            <person name="Coulson A."/>
            <person name="Vaudin M."/>
            <person name="Sulston J.E."/>
            <person name="Durbin R."/>
            <person name="Hubbard T."/>
            <person name="Wooster R."/>
            <person name="Dunham I."/>
            <person name="Carter N.P."/>
            <person name="McVean G."/>
            <person name="Ross M.T."/>
            <person name="Harrow J."/>
            <person name="Olson M.V."/>
            <person name="Beck S."/>
            <person name="Rogers J."/>
            <person name="Bentley D.R."/>
            <person name="Banerjee R."/>
            <person name="Bryant S.P."/>
            <person name="Burford D.C."/>
            <person name="Burrill W.D."/>
            <person name="Clegg S.M."/>
            <person name="Dhami P."/>
            <person name="Dovey O."/>
            <person name="Faulkner L.M."/>
            <person name="Gribble S.M."/>
            <person name="Langford C.F."/>
            <person name="Pandian R.D."/>
            <person name="Porter K.M."/>
            <person name="Prigmore E."/>
        </authorList>
    </citation>
    <scope>NUCLEOTIDE SEQUENCE [LARGE SCALE GENOMIC DNA]</scope>
</reference>
<keyword evidence="2" id="KW-0732">Signal</keyword>
<feature type="compositionally biased region" description="Low complexity" evidence="1">
    <location>
        <begin position="138"/>
        <end position="151"/>
    </location>
</feature>
<feature type="compositionally biased region" description="Polar residues" evidence="1">
    <location>
        <begin position="127"/>
        <end position="137"/>
    </location>
</feature>
<dbReference type="Ensembl" id="ENST00000645247.1">
    <property type="protein sequence ID" value="ENSP00000494327.1"/>
    <property type="gene ID" value="ENSG00000081237.23"/>
</dbReference>
<evidence type="ECO:0007829" key="6">
    <source>
        <dbReference type="PeptideAtlas" id="A0A2R8Y5B1"/>
    </source>
</evidence>
<evidence type="ECO:0000313" key="5">
    <source>
        <dbReference type="Proteomes" id="UP000005640"/>
    </source>
</evidence>
<dbReference type="InterPro" id="IPR024739">
    <property type="entry name" value="PTP_recept_N"/>
</dbReference>
<dbReference type="ChiTaRS" id="PTPRC">
    <property type="organism name" value="human"/>
</dbReference>
<feature type="chain" id="PRO_5015319091" evidence="2">
    <location>
        <begin position="26"/>
        <end position="151"/>
    </location>
</feature>
<evidence type="ECO:0000256" key="2">
    <source>
        <dbReference type="SAM" id="SignalP"/>
    </source>
</evidence>
<evidence type="ECO:0000313" key="4">
    <source>
        <dbReference type="Ensembl" id="ENSP00000494327.1"/>
    </source>
</evidence>
<dbReference type="GeneTree" id="ENSGT00940000159457"/>
<proteinExistence type="evidence at protein level"/>
<feature type="domain" description="Protein tyrosine phosphatase receptor type N-terminal" evidence="3">
    <location>
        <begin position="7"/>
        <end position="32"/>
    </location>
</feature>
<protein>
    <submittedName>
        <fullName evidence="4">Protein tyrosine phosphatase receptor type C</fullName>
    </submittedName>
</protein>
<feature type="compositionally biased region" description="Polar residues" evidence="1">
    <location>
        <begin position="73"/>
        <end position="106"/>
    </location>
</feature>
<reference evidence="4" key="5">
    <citation type="submission" date="2025-09" db="UniProtKB">
        <authorList>
            <consortium name="Ensembl"/>
        </authorList>
    </citation>
    <scope>IDENTIFICATION</scope>
</reference>
<sequence length="151" mass="15930">MTMYLWLKLLAFGFAFLDTEVFVTGQSPTPSPTGHLQAEEQGSQSKSPNLKSREADSSAFSWWPKAREPLTNHWSVSSVQTPHLPTHADSQTPSAGTDTQTFSGSAANAKLNPTPGSNAISDAYLNASETTTLSPSGSAVISTTTIATTPS</sequence>
<accession>A0A2R8Y5B1</accession>
<feature type="signal peptide" evidence="2">
    <location>
        <begin position="1"/>
        <end position="25"/>
    </location>
</feature>
<gene>
    <name evidence="4" type="primary">PTPRC</name>
</gene>
<feature type="region of interest" description="Disordered" evidence="1">
    <location>
        <begin position="73"/>
        <end position="151"/>
    </location>
</feature>
<dbReference type="Antibodypedia" id="737">
    <property type="antibodies" value="10599 antibodies from 57 providers"/>
</dbReference>
<dbReference type="OpenTargets" id="ENSG00000081237"/>
<dbReference type="EMBL" id="AL355988">
    <property type="status" value="NOT_ANNOTATED_CDS"/>
    <property type="molecule type" value="Genomic_DNA"/>
</dbReference>
<evidence type="ECO:0000259" key="3">
    <source>
        <dbReference type="Pfam" id="PF12453"/>
    </source>
</evidence>
<dbReference type="ExpressionAtlas" id="A0A2R8Y5B1">
    <property type="expression patterns" value="baseline and differential"/>
</dbReference>
<reference evidence="4 5" key="1">
    <citation type="journal article" date="2001" name="Nature">
        <title>Initial sequencing and analysis of the human genome.</title>
        <authorList>
            <consortium name="International Human Genome Sequencing Consortium"/>
            <person name="Lander E.S."/>
            <person name="Linton L.M."/>
            <person name="Birren B."/>
            <person name="Nusbaum C."/>
            <person name="Zody M.C."/>
            <person name="Baldwin J."/>
            <person name="Devon K."/>
            <person name="Dewar K."/>
            <person name="Doyle M."/>
            <person name="FitzHugh W."/>
            <person name="Funke R."/>
            <person name="Gage D."/>
            <person name="Harris K."/>
            <person name="Heaford A."/>
            <person name="Howland J."/>
            <person name="Kann L."/>
            <person name="Lehoczky J."/>
            <person name="LeVine R."/>
            <person name="McEwan P."/>
            <person name="McKernan K."/>
            <person name="Meldrim J."/>
            <person name="Mesirov J.P."/>
            <person name="Miranda C."/>
            <person name="Morris W."/>
            <person name="Naylor J."/>
            <person name="Raymond C."/>
            <person name="Rosetti M."/>
            <person name="Santos R."/>
            <person name="Sheridan A."/>
            <person name="Sougnez C."/>
            <person name="Stange-Thomann N."/>
            <person name="Stojanovic N."/>
            <person name="Subramanian A."/>
            <person name="Wyman D."/>
            <person name="Rogers J."/>
            <person name="Sulston J."/>
            <person name="Ainscough R."/>
            <person name="Beck S."/>
            <person name="Bentley D."/>
            <person name="Burton J."/>
            <person name="Clee C."/>
            <person name="Carter N."/>
            <person name="Coulson A."/>
            <person name="Deadman R."/>
            <person name="Deloukas P."/>
            <person name="Dunham A."/>
            <person name="Dunham I."/>
            <person name="Durbin R."/>
            <person name="French L."/>
            <person name="Grafham D."/>
            <person name="Gregory S."/>
            <person name="Hubbard T."/>
            <person name="Humphray S."/>
            <person name="Hunt A."/>
            <person name="Jones M."/>
            <person name="Lloyd C."/>
            <person name="McMurray A."/>
            <person name="Matthews L."/>
            <person name="Mercer S."/>
            <person name="Milne S."/>
            <person name="Mullikin J.C."/>
            <person name="Mungall A."/>
            <person name="Plumb R."/>
            <person name="Ross M."/>
            <person name="Shownkeen R."/>
            <person name="Sims S."/>
            <person name="Waterston R.H."/>
            <person name="Wilson R.K."/>
            <person name="Hillier L.W."/>
            <person name="McPherson J.D."/>
            <person name="Marra M.A."/>
            <person name="Mardis E.R."/>
            <person name="Fulton L.A."/>
            <person name="Chinwalla A.T."/>
            <person name="Pepin K.H."/>
            <person name="Gish W.R."/>
            <person name="Chissoe S.L."/>
            <person name="Wendl M.C."/>
            <person name="Delehaunty K.D."/>
            <person name="Miner T.L."/>
            <person name="Delehaunty A."/>
            <person name="Kramer J.B."/>
            <person name="Cook L.L."/>
            <person name="Fulton R.S."/>
            <person name="Johnson D.L."/>
            <person name="Minx P.J."/>
            <person name="Clifton S.W."/>
            <person name="Hawkins T."/>
            <person name="Branscomb E."/>
            <person name="Predki P."/>
            <person name="Richardson P."/>
            <person name="Wenning S."/>
            <person name="Slezak T."/>
            <person name="Doggett N."/>
            <person name="Cheng J.F."/>
            <person name="Olsen A."/>
            <person name="Lucas S."/>
            <person name="Elkin C."/>
            <person name="Uberbacher E."/>
            <person name="Frazier M."/>
            <person name="Gibbs R.A."/>
            <person name="Muzny D.M."/>
            <person name="Scherer S.E."/>
            <person name="Bouck J.B."/>
            <person name="Sodergren E.J."/>
            <person name="Worley K.C."/>
            <person name="Rives C.M."/>
            <person name="Gorrell J.H."/>
            <person name="Metzker M.L."/>
            <person name="Naylor S.L."/>
            <person name="Kucherlapati R.S."/>
            <person name="Nelson D.L."/>
            <person name="Weinstock G.M."/>
            <person name="Sakaki Y."/>
            <person name="Fujiyama A."/>
            <person name="Hattori M."/>
            <person name="Yada T."/>
            <person name="Toyoda A."/>
            <person name="Itoh T."/>
            <person name="Kawagoe C."/>
            <person name="Watanabe H."/>
            <person name="Totoki Y."/>
            <person name="Taylor T."/>
            <person name="Weissenbach J."/>
            <person name="Heilig R."/>
            <person name="Saurin W."/>
            <person name="Artiguenave F."/>
            <person name="Brottier P."/>
            <person name="Bruls T."/>
            <person name="Pelletier E."/>
            <person name="Robert C."/>
            <person name="Wincker P."/>
            <person name="Smith D.R."/>
            <person name="Doucette-Stamm L."/>
            <person name="Rubenfield M."/>
            <person name="Weinstock K."/>
            <person name="Lee H.M."/>
            <person name="Dubois J."/>
            <person name="Rosenthal A."/>
            <person name="Platzer M."/>
            <person name="Nyakatura G."/>
            <person name="Taudien S."/>
            <person name="Rump A."/>
            <person name="Yang H."/>
            <person name="Yu J."/>
            <person name="Wang J."/>
            <person name="Huang G."/>
            <person name="Gu J."/>
            <person name="Hood L."/>
            <person name="Rowen L."/>
            <person name="Madan A."/>
            <person name="Qin S."/>
            <person name="Davis R.W."/>
            <person name="Federspiel N.A."/>
            <person name="Abola A.P."/>
            <person name="Proctor M.J."/>
            <person name="Myers R.M."/>
            <person name="Schmutz J."/>
            <person name="Dickson M."/>
            <person name="Grimwood J."/>
            <person name="Cox D.R."/>
            <person name="Olson M.V."/>
            <person name="Kaul R."/>
            <person name="Raymond C."/>
            <person name="Shimizu N."/>
            <person name="Kawasaki K."/>
            <person name="Minoshima S."/>
            <person name="Evans G.A."/>
            <person name="Athanasiou M."/>
            <person name="Schultz R."/>
            <person name="Roe B.A."/>
            <person name="Chen F."/>
            <person name="Pan H."/>
            <person name="Ramser J."/>
            <person name="Lehrach H."/>
            <person name="Reinhardt R."/>
            <person name="McCombie W.R."/>
            <person name="de la Bastide M."/>
            <person name="Dedhia N."/>
            <person name="Blocker H."/>
            <person name="Hornischer K."/>
            <person name="Nordsiek G."/>
            <person name="Agarwala R."/>
            <person name="Aravind L."/>
            <person name="Bailey J.A."/>
            <person name="Bateman A."/>
            <person name="Batzoglou S."/>
            <person name="Birney E."/>
            <person name="Bork P."/>
            <person name="Brown D.G."/>
            <person name="Burge C.B."/>
            <person name="Cerutti L."/>
            <person name="Chen H.C."/>
            <person name="Church D."/>
            <person name="Clamp M."/>
            <person name="Copley R.R."/>
            <person name="Doerks T."/>
            <person name="Eddy S.R."/>
            <person name="Eichler E.E."/>
            <person name="Furey T.S."/>
            <person name="Galagan J."/>
            <person name="Gilbert J.G."/>
            <person name="Harmon C."/>
            <person name="Hayashizaki Y."/>
            <person name="Haussler D."/>
            <person name="Hermjakob H."/>
            <person name="Hokamp K."/>
            <person name="Jang W."/>
            <person name="Johnson L.S."/>
            <person name="Jones T.A."/>
            <person name="Kasif S."/>
            <person name="Kaspryzk A."/>
            <person name="Kennedy S."/>
            <person name="Kent W.J."/>
            <person name="Kitts P."/>
            <person name="Koonin E.V."/>
            <person name="Korf I."/>
            <person name="Kulp D."/>
            <person name="Lancet D."/>
            <person name="Lowe T.M."/>
            <person name="McLysaght A."/>
            <person name="Mikkelsen T."/>
            <person name="Moran J.V."/>
            <person name="Mulder N."/>
            <person name="Pollara V.J."/>
            <person name="Ponting C.P."/>
            <person name="Schuler G."/>
            <person name="Schultz J."/>
            <person name="Slater G."/>
            <person name="Smit A.F."/>
            <person name="Stupka E."/>
            <person name="Szustakowski J."/>
            <person name="Thierry-Mieg D."/>
            <person name="Thierry-Mieg J."/>
            <person name="Wagner L."/>
            <person name="Wallis J."/>
            <person name="Wheeler R."/>
            <person name="Williams A."/>
            <person name="Wolf Y.I."/>
            <person name="Wolfe K.H."/>
            <person name="Yang S.P."/>
            <person name="Yeh R.F."/>
            <person name="Collins F."/>
            <person name="Guyer M.S."/>
            <person name="Peterson J."/>
            <person name="Felsenfeld A."/>
            <person name="Wetterstrand K.A."/>
            <person name="Patrinos A."/>
            <person name="Morgan M.J."/>
            <person name="de Jong P."/>
            <person name="Catanese J.J."/>
            <person name="Osoegawa K."/>
            <person name="Shizuya H."/>
            <person name="Choi S."/>
            <person name="Chen Y.J."/>
        </authorList>
    </citation>
    <scope>NUCLEOTIDE SEQUENCE [LARGE SCALE GENOMIC DNA]</scope>
</reference>
<feature type="non-terminal residue" evidence="4">
    <location>
        <position position="151"/>
    </location>
</feature>
<dbReference type="VEuPathDB" id="HostDB:ENSG00000081237"/>
<dbReference type="HGNC" id="HGNC:9666">
    <property type="gene designation" value="PTPRC"/>
</dbReference>
<name>A0A2R8Y5B1_HUMAN</name>
<dbReference type="OrthoDB" id="5794147at2759"/>
<dbReference type="Bgee" id="ENSG00000081237">
    <property type="expression patterns" value="Expressed in monocyte and 197 other cell types or tissues"/>
</dbReference>
<dbReference type="Ensembl" id="ENST00000645247.1">
    <property type="protein sequence ID" value="ENSP00000494327.1"/>
    <property type="gene ID" value="ENSG00000081237.22"/>
</dbReference>
<feature type="compositionally biased region" description="Polar residues" evidence="1">
    <location>
        <begin position="27"/>
        <end position="50"/>
    </location>
</feature>
<dbReference type="EMBL" id="KF510707">
    <property type="status" value="NOT_ANNOTATED_CDS"/>
    <property type="molecule type" value="Genomic_DNA"/>
</dbReference>
<keyword evidence="5" id="KW-1185">Reference proteome</keyword>